<feature type="compositionally biased region" description="Basic and acidic residues" evidence="1">
    <location>
        <begin position="51"/>
        <end position="67"/>
    </location>
</feature>
<dbReference type="InterPro" id="IPR000719">
    <property type="entry name" value="Prot_kinase_dom"/>
</dbReference>
<feature type="non-terminal residue" evidence="3">
    <location>
        <position position="530"/>
    </location>
</feature>
<evidence type="ECO:0000256" key="1">
    <source>
        <dbReference type="SAM" id="MobiDB-lite"/>
    </source>
</evidence>
<dbReference type="InterPro" id="IPR051681">
    <property type="entry name" value="Ser/Thr_Kinases-Pseudokinases"/>
</dbReference>
<dbReference type="InterPro" id="IPR011009">
    <property type="entry name" value="Kinase-like_dom_sf"/>
</dbReference>
<dbReference type="CDD" id="cd00180">
    <property type="entry name" value="PKc"/>
    <property type="match status" value="1"/>
</dbReference>
<reference evidence="3" key="1">
    <citation type="journal article" date="2020" name="Stud. Mycol.">
        <title>101 Dothideomycetes genomes: a test case for predicting lifestyles and emergence of pathogens.</title>
        <authorList>
            <person name="Haridas S."/>
            <person name="Albert R."/>
            <person name="Binder M."/>
            <person name="Bloem J."/>
            <person name="Labutti K."/>
            <person name="Salamov A."/>
            <person name="Andreopoulos B."/>
            <person name="Baker S."/>
            <person name="Barry K."/>
            <person name="Bills G."/>
            <person name="Bluhm B."/>
            <person name="Cannon C."/>
            <person name="Castanera R."/>
            <person name="Culley D."/>
            <person name="Daum C."/>
            <person name="Ezra D."/>
            <person name="Gonzalez J."/>
            <person name="Henrissat B."/>
            <person name="Kuo A."/>
            <person name="Liang C."/>
            <person name="Lipzen A."/>
            <person name="Lutzoni F."/>
            <person name="Magnuson J."/>
            <person name="Mondo S."/>
            <person name="Nolan M."/>
            <person name="Ohm R."/>
            <person name="Pangilinan J."/>
            <person name="Park H.-J."/>
            <person name="Ramirez L."/>
            <person name="Alfaro M."/>
            <person name="Sun H."/>
            <person name="Tritt A."/>
            <person name="Yoshinaga Y."/>
            <person name="Zwiers L.-H."/>
            <person name="Turgeon B."/>
            <person name="Goodwin S."/>
            <person name="Spatafora J."/>
            <person name="Crous P."/>
            <person name="Grigoriev I."/>
        </authorList>
    </citation>
    <scope>NUCLEOTIDE SEQUENCE</scope>
    <source>
        <strain evidence="3">ATCC 16933</strain>
    </source>
</reference>
<feature type="non-terminal residue" evidence="3">
    <location>
        <position position="1"/>
    </location>
</feature>
<dbReference type="Pfam" id="PF07714">
    <property type="entry name" value="PK_Tyr_Ser-Thr"/>
    <property type="match status" value="1"/>
</dbReference>
<evidence type="ECO:0000313" key="3">
    <source>
        <dbReference type="EMBL" id="KAF2452718.1"/>
    </source>
</evidence>
<dbReference type="InterPro" id="IPR001245">
    <property type="entry name" value="Ser-Thr/Tyr_kinase_cat_dom"/>
</dbReference>
<dbReference type="GO" id="GO:0005524">
    <property type="term" value="F:ATP binding"/>
    <property type="evidence" value="ECO:0007669"/>
    <property type="project" value="InterPro"/>
</dbReference>
<dbReference type="PROSITE" id="PS50011">
    <property type="entry name" value="PROTEIN_KINASE_DOM"/>
    <property type="match status" value="1"/>
</dbReference>
<keyword evidence="3" id="KW-0418">Kinase</keyword>
<dbReference type="EMBL" id="MU001704">
    <property type="protein sequence ID" value="KAF2452718.1"/>
    <property type="molecule type" value="Genomic_DNA"/>
</dbReference>
<gene>
    <name evidence="3" type="ORF">BDY21DRAFT_257261</name>
</gene>
<dbReference type="PANTHER" id="PTHR44329">
    <property type="entry name" value="SERINE/THREONINE-PROTEIN KINASE TNNI3K-RELATED"/>
    <property type="match status" value="1"/>
</dbReference>
<name>A0A6A6NM17_9PEZI</name>
<dbReference type="Proteomes" id="UP000799766">
    <property type="component" value="Unassembled WGS sequence"/>
</dbReference>
<proteinExistence type="predicted"/>
<keyword evidence="3" id="KW-0808">Transferase</keyword>
<evidence type="ECO:0000313" key="4">
    <source>
        <dbReference type="Proteomes" id="UP000799766"/>
    </source>
</evidence>
<sequence length="530" mass="60188">PDQAKRPGSRQGLLNRRPSRKVVPGLPRPITFRRQNSERRERLMPVQPCAAERRAVSVDRRGGDHGARRAMSPPPMNMPSLSAPEVGRSECEDAELTEMERIAEESLPNDDEQRYPDQRTMDQEGEPPPAQATPLAASGVDPIDPEDSCSEVDDGALQVEADAKWILNLSMHFRDKSDREKFFITYAEEPNKWRRVTVSLDYRDAPPESLEADLKGLHFQRDKSFHIYESIRDSLADIQFYDTVTNLKLVTTPDGRLHVHVTEDINEVIPYPPTNSISHLDCRHFKESDVVFDSHISGFVYKVKAGGVTCIKKEIPGPDSVEEFLYEINALRTLGGSKAVINFEGVIVDDQARYVKGLLISYADRGALVDLLYDLRGTNELPWTLRERWARQIIEGLSEIHESGFVQGDFTLSNIVINSKDEAKIIDINRRGCPVGWEPPEMDPLIDSGQRVSIYIGVKSDLYQLGMVLWAIAAQEDEPERQDRTELLQVQTDERFAEIPQYYKDIVAHCLSRDPRNRLQAKELLKLMDD</sequence>
<protein>
    <submittedName>
        <fullName evidence="3">Kinase-like domain-containing protein</fullName>
    </submittedName>
</protein>
<dbReference type="Gene3D" id="1.10.510.10">
    <property type="entry name" value="Transferase(Phosphotransferase) domain 1"/>
    <property type="match status" value="1"/>
</dbReference>
<dbReference type="OrthoDB" id="635774at2759"/>
<organism evidence="3 4">
    <name type="scientific">Lineolata rhizophorae</name>
    <dbReference type="NCBI Taxonomy" id="578093"/>
    <lineage>
        <taxon>Eukaryota</taxon>
        <taxon>Fungi</taxon>
        <taxon>Dikarya</taxon>
        <taxon>Ascomycota</taxon>
        <taxon>Pezizomycotina</taxon>
        <taxon>Dothideomycetes</taxon>
        <taxon>Dothideomycetes incertae sedis</taxon>
        <taxon>Lineolatales</taxon>
        <taxon>Lineolataceae</taxon>
        <taxon>Lineolata</taxon>
    </lineage>
</organism>
<feature type="region of interest" description="Disordered" evidence="1">
    <location>
        <begin position="1"/>
        <end position="134"/>
    </location>
</feature>
<dbReference type="GO" id="GO:0004674">
    <property type="term" value="F:protein serine/threonine kinase activity"/>
    <property type="evidence" value="ECO:0007669"/>
    <property type="project" value="TreeGrafter"/>
</dbReference>
<dbReference type="AlphaFoldDB" id="A0A6A6NM17"/>
<evidence type="ECO:0000259" key="2">
    <source>
        <dbReference type="PROSITE" id="PS50011"/>
    </source>
</evidence>
<feature type="compositionally biased region" description="Basic and acidic residues" evidence="1">
    <location>
        <begin position="111"/>
        <end position="122"/>
    </location>
</feature>
<dbReference type="SUPFAM" id="SSF56112">
    <property type="entry name" value="Protein kinase-like (PK-like)"/>
    <property type="match status" value="1"/>
</dbReference>
<keyword evidence="4" id="KW-1185">Reference proteome</keyword>
<accession>A0A6A6NM17</accession>
<feature type="domain" description="Protein kinase" evidence="2">
    <location>
        <begin position="286"/>
        <end position="530"/>
    </location>
</feature>